<keyword evidence="4" id="KW-1185">Reference proteome</keyword>
<dbReference type="InterPro" id="IPR052173">
    <property type="entry name" value="Beta-lactam_resp_regulator"/>
</dbReference>
<feature type="transmembrane region" description="Helical" evidence="1">
    <location>
        <begin position="308"/>
        <end position="327"/>
    </location>
</feature>
<dbReference type="PANTHER" id="PTHR34978:SF3">
    <property type="entry name" value="SLR0241 PROTEIN"/>
    <property type="match status" value="1"/>
</dbReference>
<dbReference type="Pfam" id="PF05569">
    <property type="entry name" value="Peptidase_M56"/>
    <property type="match status" value="1"/>
</dbReference>
<feature type="transmembrane region" description="Helical" evidence="1">
    <location>
        <begin position="106"/>
        <end position="131"/>
    </location>
</feature>
<feature type="domain" description="Peptidase M56" evidence="2">
    <location>
        <begin position="11"/>
        <end position="299"/>
    </location>
</feature>
<dbReference type="STRING" id="690567.2576"/>
<feature type="transmembrane region" description="Helical" evidence="1">
    <location>
        <begin position="6"/>
        <end position="26"/>
    </location>
</feature>
<evidence type="ECO:0000313" key="3">
    <source>
        <dbReference type="EMBL" id="CFY01956.1"/>
    </source>
</evidence>
<dbReference type="PANTHER" id="PTHR34978">
    <property type="entry name" value="POSSIBLE SENSOR-TRANSDUCER PROTEIN BLAR"/>
    <property type="match status" value="1"/>
</dbReference>
<gene>
    <name evidence="3" type="ORF">2576</name>
</gene>
<proteinExistence type="predicted"/>
<evidence type="ECO:0000259" key="2">
    <source>
        <dbReference type="Pfam" id="PF05569"/>
    </source>
</evidence>
<keyword evidence="1" id="KW-1133">Transmembrane helix</keyword>
<dbReference type="OrthoDB" id="9762883at2"/>
<name>A0A0E3W3S5_9FIRM</name>
<organism evidence="3 4">
    <name type="scientific">Syntrophomonas zehnderi OL-4</name>
    <dbReference type="NCBI Taxonomy" id="690567"/>
    <lineage>
        <taxon>Bacteria</taxon>
        <taxon>Bacillati</taxon>
        <taxon>Bacillota</taxon>
        <taxon>Clostridia</taxon>
        <taxon>Eubacteriales</taxon>
        <taxon>Syntrophomonadaceae</taxon>
        <taxon>Syntrophomonas</taxon>
    </lineage>
</organism>
<dbReference type="AlphaFoldDB" id="A0A0E3W3S5"/>
<sequence length="666" mass="75922">MMLQLFETVLILSAVGAILTLGLLLLKPVTIRLFGNRWQYYMWICVLVLIVLPPITIWLPEKSVIPAAPLPYIELENPQVITDILPTPTAYEDTPSYTKLRFIPSYTFNLSTLLFIIWLAGAVLFLLKIILNYAQFLRIISHHSLPVKCPLLDEVKAEHKITGNIPVLITPFFDIPFISGLFRPKLILPNTDVSDEILRHILRHELTHYKRHDLWFKWLSMLANAIHWFNPLIYLAVRQMNEECEISCDLAVVRNMDKEERKSYMNTILFMIAQNKIPPIMVSAMANSKKQIRRRFNMISREKPISKIMSAAAYIIAAAIVSTTLFTCNALAENTKNGLETWTKNEFYLQDGIQFSVNVSGKNVPAWVFEDIAGQDGNINVTVKRWQIRDLKGEVEDYAIVELQGAKGITRLSNISATSFRAIDKNSGSMQRIPELLNDVYTSNYSFCEFNNIGYEGYRNSAVADLVTKNSGKHKYVKVDFAFNKNAALSAVYVDFLVANEFDNVDVSVELKYAPVKADPDSLKFIGNFEKDYVFWAKELTLPRYFTFWEDSFVNKRVPGIDISVDYANTEGIALSTSVSHPQVSSYEINVYDQYNRLISSARDKKAPVGCITLKPNPIIYLYGKDTGKGAPEKQFVSGQTYRIDIVLFGKENKVVYRQRENVKLP</sequence>
<keyword evidence="1" id="KW-0812">Transmembrane</keyword>
<protein>
    <submittedName>
        <fullName evidence="3">Peptidase M56, BlaR1</fullName>
    </submittedName>
</protein>
<dbReference type="InterPro" id="IPR008756">
    <property type="entry name" value="Peptidase_M56"/>
</dbReference>
<evidence type="ECO:0000256" key="1">
    <source>
        <dbReference type="SAM" id="Phobius"/>
    </source>
</evidence>
<dbReference type="CDD" id="cd07341">
    <property type="entry name" value="M56_BlaR1_MecR1_like"/>
    <property type="match status" value="1"/>
</dbReference>
<dbReference type="Proteomes" id="UP000045545">
    <property type="component" value="Unassembled WGS sequence"/>
</dbReference>
<dbReference type="RefSeq" id="WP_084691596.1">
    <property type="nucleotide sequence ID" value="NZ_CGIH01000046.1"/>
</dbReference>
<accession>A0A0E3W3S5</accession>
<keyword evidence="1" id="KW-0472">Membrane</keyword>
<dbReference type="EMBL" id="CGIH01000046">
    <property type="protein sequence ID" value="CFY01956.1"/>
    <property type="molecule type" value="Genomic_DNA"/>
</dbReference>
<feature type="transmembrane region" description="Helical" evidence="1">
    <location>
        <begin position="38"/>
        <end position="59"/>
    </location>
</feature>
<reference evidence="3 4" key="1">
    <citation type="submission" date="2015-03" db="EMBL/GenBank/DDBJ databases">
        <authorList>
            <person name="Murphy D."/>
        </authorList>
    </citation>
    <scope>NUCLEOTIDE SEQUENCE [LARGE SCALE GENOMIC DNA]</scope>
    <source>
        <strain evidence="3 4">OL-4</strain>
    </source>
</reference>
<evidence type="ECO:0000313" key="4">
    <source>
        <dbReference type="Proteomes" id="UP000045545"/>
    </source>
</evidence>